<dbReference type="GO" id="GO:0017006">
    <property type="term" value="P:protein-tetrapyrrole linkage"/>
    <property type="evidence" value="ECO:0007669"/>
    <property type="project" value="UniProtKB-UniRule"/>
</dbReference>
<dbReference type="PATRIC" id="fig|1183438.3.peg.4215"/>
<protein>
    <recommendedName>
        <fullName evidence="3">Chromophore lyase CpcS/CpeS</fullName>
        <ecNumber evidence="3">4.-.-.-</ecNumber>
    </recommendedName>
</protein>
<dbReference type="eggNOG" id="ENOG502Z8E6">
    <property type="taxonomic scope" value="Bacteria"/>
</dbReference>
<keyword evidence="2 3" id="KW-0456">Lyase</keyword>
<dbReference type="GO" id="GO:0016829">
    <property type="term" value="F:lyase activity"/>
    <property type="evidence" value="ECO:0007669"/>
    <property type="project" value="UniProtKB-KW"/>
</dbReference>
<proteinExistence type="inferred from homology"/>
<dbReference type="CDD" id="cd19433">
    <property type="entry name" value="lipocalin_CpcS-CpeS"/>
    <property type="match status" value="1"/>
</dbReference>
<evidence type="ECO:0000313" key="4">
    <source>
        <dbReference type="EMBL" id="AGY60532.1"/>
    </source>
</evidence>
<dbReference type="Proteomes" id="UP000017396">
    <property type="component" value="Chromosome"/>
</dbReference>
<dbReference type="HAMAP" id="MF_01459">
    <property type="entry name" value="Chrphore_lyase_CpxS"/>
    <property type="match status" value="1"/>
</dbReference>
<dbReference type="STRING" id="1183438.GKIL_4286"/>
<name>U5QNG7_GLOK1</name>
<evidence type="ECO:0000256" key="3">
    <source>
        <dbReference type="HAMAP-Rule" id="MF_01459"/>
    </source>
</evidence>
<evidence type="ECO:0000313" key="5">
    <source>
        <dbReference type="Proteomes" id="UP000017396"/>
    </source>
</evidence>
<keyword evidence="5" id="KW-1185">Reference proteome</keyword>
<dbReference type="InterPro" id="IPR012674">
    <property type="entry name" value="Calycin"/>
</dbReference>
<organism evidence="4 5">
    <name type="scientific">Gloeobacter kilaueensis (strain ATCC BAA-2537 / CCAP 1431/1 / ULC 316 / JS1)</name>
    <dbReference type="NCBI Taxonomy" id="1183438"/>
    <lineage>
        <taxon>Bacteria</taxon>
        <taxon>Bacillati</taxon>
        <taxon>Cyanobacteriota</taxon>
        <taxon>Cyanophyceae</taxon>
        <taxon>Gloeobacterales</taxon>
        <taxon>Gloeobacteraceae</taxon>
        <taxon>Gloeobacter</taxon>
    </lineage>
</organism>
<dbReference type="RefSeq" id="WP_023175895.1">
    <property type="nucleotide sequence ID" value="NC_022600.1"/>
</dbReference>
<comment type="function">
    <text evidence="3">Covalently attaches a chromophore to Cys residue(s) of phycobiliproteins.</text>
</comment>
<dbReference type="InterPro" id="IPR018536">
    <property type="entry name" value="CpcS/CpeS"/>
</dbReference>
<comment type="similarity">
    <text evidence="1 3">Belongs to the CpcS/CpeS biliprotein lyase family.</text>
</comment>
<dbReference type="Pfam" id="PF09367">
    <property type="entry name" value="CpeS"/>
    <property type="match status" value="1"/>
</dbReference>
<dbReference type="HOGENOM" id="CLU_096258_0_0_3"/>
<dbReference type="KEGG" id="glj:GKIL_4286"/>
<dbReference type="Gene3D" id="2.40.128.20">
    <property type="match status" value="1"/>
</dbReference>
<accession>U5QNG7</accession>
<evidence type="ECO:0000256" key="1">
    <source>
        <dbReference type="ARBA" id="ARBA00010681"/>
    </source>
</evidence>
<dbReference type="AlphaFoldDB" id="U5QNG7"/>
<evidence type="ECO:0000256" key="2">
    <source>
        <dbReference type="ARBA" id="ARBA00023239"/>
    </source>
</evidence>
<dbReference type="EC" id="4.-.-.-" evidence="3"/>
<sequence>MDAMEFFRRSAGRWQSQRTTHHLAFRRSEAGESEIAVDTLRADAPQVVELCKLHGIDPAGAAGATLVSWQGRMGWDREEENHSGATVMVLVPDDAGGRTGQLLRERGYAEVAPVVGRYFMDDEDGLNLITEYETMSVVERFWFITPDLRLRASTLKRFGGFSTATYCTETRLTDEAEQAADASPIRQPVSLWSW</sequence>
<reference evidence="4 5" key="1">
    <citation type="journal article" date="2013" name="PLoS ONE">
        <title>Cultivation and Complete Genome Sequencing of Gloeobacter kilaueensis sp. nov., from a Lava Cave in Kilauea Caldera, Hawai'i.</title>
        <authorList>
            <person name="Saw J.H."/>
            <person name="Schatz M."/>
            <person name="Brown M.V."/>
            <person name="Kunkel D.D."/>
            <person name="Foster J.S."/>
            <person name="Shick H."/>
            <person name="Christensen S."/>
            <person name="Hou S."/>
            <person name="Wan X."/>
            <person name="Donachie S.P."/>
        </authorList>
    </citation>
    <scope>NUCLEOTIDE SEQUENCE [LARGE SCALE GENOMIC DNA]</scope>
    <source>
        <strain evidence="5">JS</strain>
    </source>
</reference>
<dbReference type="OrthoDB" id="554080at2"/>
<gene>
    <name evidence="3" type="primary">cpcS</name>
    <name evidence="4" type="ORF">GKIL_4286</name>
</gene>
<dbReference type="EMBL" id="CP003587">
    <property type="protein sequence ID" value="AGY60532.1"/>
    <property type="molecule type" value="Genomic_DNA"/>
</dbReference>